<dbReference type="PROSITE" id="PS51257">
    <property type="entry name" value="PROKAR_LIPOPROTEIN"/>
    <property type="match status" value="1"/>
</dbReference>
<dbReference type="EMBL" id="JBHUOL010000012">
    <property type="protein sequence ID" value="MFD2908343.1"/>
    <property type="molecule type" value="Genomic_DNA"/>
</dbReference>
<evidence type="ECO:0000313" key="1">
    <source>
        <dbReference type="EMBL" id="MFD2908343.1"/>
    </source>
</evidence>
<organism evidence="1 2">
    <name type="scientific">Flavobacterium ardleyense</name>
    <dbReference type="NCBI Taxonomy" id="2038737"/>
    <lineage>
        <taxon>Bacteria</taxon>
        <taxon>Pseudomonadati</taxon>
        <taxon>Bacteroidota</taxon>
        <taxon>Flavobacteriia</taxon>
        <taxon>Flavobacteriales</taxon>
        <taxon>Flavobacteriaceae</taxon>
        <taxon>Flavobacterium</taxon>
    </lineage>
</organism>
<proteinExistence type="predicted"/>
<keyword evidence="2" id="KW-1185">Reference proteome</keyword>
<protein>
    <recommendedName>
        <fullName evidence="3">Lipoprotein</fullName>
    </recommendedName>
</protein>
<accession>A0ABW5Z8C9</accession>
<gene>
    <name evidence="1" type="ORF">ACFSX9_06305</name>
</gene>
<comment type="caution">
    <text evidence="1">The sequence shown here is derived from an EMBL/GenBank/DDBJ whole genome shotgun (WGS) entry which is preliminary data.</text>
</comment>
<dbReference type="RefSeq" id="WP_379805779.1">
    <property type="nucleotide sequence ID" value="NZ_JBHUOL010000012.1"/>
</dbReference>
<name>A0ABW5Z8C9_9FLAO</name>
<sequence length="156" mass="17429">MKKIFIIATMALMIGLQSCKSTEKTAETVETVERDDFRSASKAETARILKEVNAKNANKSVLILTQMYKGEKIQATQAGKVVFSDYPITNLNTRIANYFSISNQADAVIKDINTGQEVVIPTAKAVKYKFIYIMKKVSEGKFKYVVTYSNTLRPLG</sequence>
<dbReference type="Proteomes" id="UP001597549">
    <property type="component" value="Unassembled WGS sequence"/>
</dbReference>
<evidence type="ECO:0008006" key="3">
    <source>
        <dbReference type="Google" id="ProtNLM"/>
    </source>
</evidence>
<reference evidence="2" key="1">
    <citation type="journal article" date="2019" name="Int. J. Syst. Evol. Microbiol.">
        <title>The Global Catalogue of Microorganisms (GCM) 10K type strain sequencing project: providing services to taxonomists for standard genome sequencing and annotation.</title>
        <authorList>
            <consortium name="The Broad Institute Genomics Platform"/>
            <consortium name="The Broad Institute Genome Sequencing Center for Infectious Disease"/>
            <person name="Wu L."/>
            <person name="Ma J."/>
        </authorList>
    </citation>
    <scope>NUCLEOTIDE SEQUENCE [LARGE SCALE GENOMIC DNA]</scope>
    <source>
        <strain evidence="2">KCTC 52644</strain>
    </source>
</reference>
<evidence type="ECO:0000313" key="2">
    <source>
        <dbReference type="Proteomes" id="UP001597549"/>
    </source>
</evidence>